<accession>A0ABX3ZFL4</accession>
<dbReference type="Proteomes" id="UP000196594">
    <property type="component" value="Unassembled WGS sequence"/>
</dbReference>
<keyword evidence="1" id="KW-0812">Transmembrane</keyword>
<organism evidence="2 3">
    <name type="scientific">Solibacillus kalamii</name>
    <dbReference type="NCBI Taxonomy" id="1748298"/>
    <lineage>
        <taxon>Bacteria</taxon>
        <taxon>Bacillati</taxon>
        <taxon>Bacillota</taxon>
        <taxon>Bacilli</taxon>
        <taxon>Bacillales</taxon>
        <taxon>Caryophanaceae</taxon>
        <taxon>Solibacillus</taxon>
    </lineage>
</organism>
<feature type="transmembrane region" description="Helical" evidence="1">
    <location>
        <begin position="43"/>
        <end position="64"/>
    </location>
</feature>
<evidence type="ECO:0000256" key="1">
    <source>
        <dbReference type="SAM" id="Phobius"/>
    </source>
</evidence>
<evidence type="ECO:0008006" key="4">
    <source>
        <dbReference type="Google" id="ProtNLM"/>
    </source>
</evidence>
<gene>
    <name evidence="2" type="ORF">CBM15_12225</name>
</gene>
<comment type="caution">
    <text evidence="2">The sequence shown here is derived from an EMBL/GenBank/DDBJ whole genome shotgun (WGS) entry which is preliminary data.</text>
</comment>
<proteinExistence type="predicted"/>
<evidence type="ECO:0000313" key="3">
    <source>
        <dbReference type="Proteomes" id="UP000196594"/>
    </source>
</evidence>
<keyword evidence="1" id="KW-1133">Transmembrane helix</keyword>
<keyword evidence="3" id="KW-1185">Reference proteome</keyword>
<keyword evidence="1" id="KW-0472">Membrane</keyword>
<dbReference type="EMBL" id="NHNT01000008">
    <property type="protein sequence ID" value="OUZ38514.1"/>
    <property type="molecule type" value="Genomic_DNA"/>
</dbReference>
<protein>
    <recommendedName>
        <fullName evidence="4">PCZ2.2</fullName>
    </recommendedName>
</protein>
<sequence length="72" mass="7980">METLVPLSLIGIPLFSIILCISIINLLKIIIHTPEQSVKKHTFLISISVAYILFSFLCILIAIADSILWASL</sequence>
<evidence type="ECO:0000313" key="2">
    <source>
        <dbReference type="EMBL" id="OUZ38514.1"/>
    </source>
</evidence>
<feature type="transmembrane region" description="Helical" evidence="1">
    <location>
        <begin position="12"/>
        <end position="31"/>
    </location>
</feature>
<name>A0ABX3ZFL4_9BACL</name>
<reference evidence="2 3" key="1">
    <citation type="journal article" date="2017" name="Int. J. Syst. Evol. Microbiol.">
        <title>Solibacillus kalamii sp. nov., isolated from a high-efficiency particulate arrestance filter system used in the International Space Station.</title>
        <authorList>
            <person name="Checinska Sielaff A."/>
            <person name="Kumar R.M."/>
            <person name="Pal D."/>
            <person name="Mayilraj S."/>
            <person name="Venkateswaran K."/>
        </authorList>
    </citation>
    <scope>NUCLEOTIDE SEQUENCE [LARGE SCALE GENOMIC DNA]</scope>
    <source>
        <strain evidence="2 3">ISSFR-015</strain>
    </source>
</reference>